<evidence type="ECO:0000313" key="1">
    <source>
        <dbReference type="EMBL" id="JAD29235.1"/>
    </source>
</evidence>
<protein>
    <submittedName>
        <fullName evidence="1">Uncharacterized protein</fullName>
    </submittedName>
</protein>
<proteinExistence type="predicted"/>
<dbReference type="EMBL" id="GBRH01268660">
    <property type="protein sequence ID" value="JAD29235.1"/>
    <property type="molecule type" value="Transcribed_RNA"/>
</dbReference>
<sequence>MDSGSMGCYQCLIQFCLSVKWLYDIL</sequence>
<accession>A0A0A8YXM9</accession>
<name>A0A0A8YXM9_ARUDO</name>
<dbReference type="AlphaFoldDB" id="A0A0A8YXM9"/>
<reference evidence="1" key="2">
    <citation type="journal article" date="2015" name="Data Brief">
        <title>Shoot transcriptome of the giant reed, Arundo donax.</title>
        <authorList>
            <person name="Barrero R.A."/>
            <person name="Guerrero F.D."/>
            <person name="Moolhuijzen P."/>
            <person name="Goolsby J.A."/>
            <person name="Tidwell J."/>
            <person name="Bellgard S.E."/>
            <person name="Bellgard M.I."/>
        </authorList>
    </citation>
    <scope>NUCLEOTIDE SEQUENCE</scope>
    <source>
        <tissue evidence="1">Shoot tissue taken approximately 20 cm above the soil surface</tissue>
    </source>
</reference>
<reference evidence="1" key="1">
    <citation type="submission" date="2014-09" db="EMBL/GenBank/DDBJ databases">
        <authorList>
            <person name="Magalhaes I.L.F."/>
            <person name="Oliveira U."/>
            <person name="Santos F.R."/>
            <person name="Vidigal T.H.D.A."/>
            <person name="Brescovit A.D."/>
            <person name="Santos A.J."/>
        </authorList>
    </citation>
    <scope>NUCLEOTIDE SEQUENCE</scope>
    <source>
        <tissue evidence="1">Shoot tissue taken approximately 20 cm above the soil surface</tissue>
    </source>
</reference>
<organism evidence="1">
    <name type="scientific">Arundo donax</name>
    <name type="common">Giant reed</name>
    <name type="synonym">Donax arundinaceus</name>
    <dbReference type="NCBI Taxonomy" id="35708"/>
    <lineage>
        <taxon>Eukaryota</taxon>
        <taxon>Viridiplantae</taxon>
        <taxon>Streptophyta</taxon>
        <taxon>Embryophyta</taxon>
        <taxon>Tracheophyta</taxon>
        <taxon>Spermatophyta</taxon>
        <taxon>Magnoliopsida</taxon>
        <taxon>Liliopsida</taxon>
        <taxon>Poales</taxon>
        <taxon>Poaceae</taxon>
        <taxon>PACMAD clade</taxon>
        <taxon>Arundinoideae</taxon>
        <taxon>Arundineae</taxon>
        <taxon>Arundo</taxon>
    </lineage>
</organism>